<evidence type="ECO:0000256" key="1">
    <source>
        <dbReference type="ARBA" id="ARBA00007734"/>
    </source>
</evidence>
<dbReference type="PANTHER" id="PTHR37423:SF2">
    <property type="entry name" value="MEMBRANE-BOUND LYTIC MUREIN TRANSGLYCOSYLASE C"/>
    <property type="match status" value="1"/>
</dbReference>
<evidence type="ECO:0000259" key="3">
    <source>
        <dbReference type="Pfam" id="PF01464"/>
    </source>
</evidence>
<dbReference type="InterPro" id="IPR023346">
    <property type="entry name" value="Lysozyme-like_dom_sf"/>
</dbReference>
<organism evidence="5 6">
    <name type="scientific">Candidatus Desulfatibia vada</name>
    <dbReference type="NCBI Taxonomy" id="2841696"/>
    <lineage>
        <taxon>Bacteria</taxon>
        <taxon>Pseudomonadati</taxon>
        <taxon>Thermodesulfobacteriota</taxon>
        <taxon>Desulfobacteria</taxon>
        <taxon>Desulfobacterales</taxon>
        <taxon>Desulfobacterales incertae sedis</taxon>
        <taxon>Candidatus Desulfatibia</taxon>
    </lineage>
</organism>
<dbReference type="Pfam" id="PF01464">
    <property type="entry name" value="SLT"/>
    <property type="match status" value="1"/>
</dbReference>
<dbReference type="PANTHER" id="PTHR37423">
    <property type="entry name" value="SOLUBLE LYTIC MUREIN TRANSGLYCOSYLASE-RELATED"/>
    <property type="match status" value="1"/>
</dbReference>
<comment type="caution">
    <text evidence="5">The sequence shown here is derived from an EMBL/GenBank/DDBJ whole genome shotgun (WGS) entry which is preliminary data.</text>
</comment>
<sequence length="391" mass="44743">MKKRIALLLVIGLLLACSSGDMIRAARIATTGDVASAQQMAAEKAFHYAADPKSLERDIKRFEKDFENLMETFRKAVLAVWGKKEAKEPKPKVYVKYTQNYLSRAAVDFDKGLITIETLDQKTPEKSLKTAIATTLLTPDDPRAVDLYTAKPIKLGEIPFLYREVKDHENEDIRWAWRAERFADHLVANRLQTRQIKNHGTVKTIRYVTTAMVKDHLQVRAKKYMLLVQRSAKEFSVSKNLIYAIMKTESDFNPYAVSSAPAFGLMQIVPTTAGQDVNKFLKKSGLPTREFLFNPANNIKYGSAYLHLLNYKYLNDIQNPVSREYCVIAAYNTGAGNVLRTFDRKRDLAPGRINRLDPLDVFNTLQRKLPYKETRRYLVKVMDAKKDFVNF</sequence>
<feature type="chain" id="PRO_5035293534" evidence="2">
    <location>
        <begin position="20"/>
        <end position="391"/>
    </location>
</feature>
<dbReference type="GO" id="GO:0000270">
    <property type="term" value="P:peptidoglycan metabolic process"/>
    <property type="evidence" value="ECO:0007669"/>
    <property type="project" value="InterPro"/>
</dbReference>
<name>A0A8J6NPM4_9BACT</name>
<reference evidence="5 6" key="1">
    <citation type="submission" date="2020-08" db="EMBL/GenBank/DDBJ databases">
        <title>Bridging the membrane lipid divide: bacteria of the FCB group superphylum have the potential to synthesize archaeal ether lipids.</title>
        <authorList>
            <person name="Villanueva L."/>
            <person name="Von Meijenfeldt F.A.B."/>
            <person name="Westbye A.B."/>
            <person name="Yadav S."/>
            <person name="Hopmans E.C."/>
            <person name="Dutilh B.E."/>
            <person name="Sinninghe Damste J.S."/>
        </authorList>
    </citation>
    <scope>NUCLEOTIDE SEQUENCE [LARGE SCALE GENOMIC DNA]</scope>
    <source>
        <strain evidence="5">NIOZ-UU17</strain>
    </source>
</reference>
<dbReference type="InterPro" id="IPR024570">
    <property type="entry name" value="Murein_transglycosylaseC_N"/>
</dbReference>
<protein>
    <submittedName>
        <fullName evidence="5">DUF3393 domain-containing protein</fullName>
    </submittedName>
</protein>
<dbReference type="Pfam" id="PF11873">
    <property type="entry name" value="Mltc_N"/>
    <property type="match status" value="1"/>
</dbReference>
<dbReference type="EMBL" id="JACNIG010000120">
    <property type="protein sequence ID" value="MBC8431176.1"/>
    <property type="molecule type" value="Genomic_DNA"/>
</dbReference>
<evidence type="ECO:0000256" key="2">
    <source>
        <dbReference type="SAM" id="SignalP"/>
    </source>
</evidence>
<dbReference type="PROSITE" id="PS51257">
    <property type="entry name" value="PROKAR_LIPOPROTEIN"/>
    <property type="match status" value="1"/>
</dbReference>
<comment type="similarity">
    <text evidence="1">Belongs to the transglycosylase Slt family.</text>
</comment>
<dbReference type="InterPro" id="IPR008258">
    <property type="entry name" value="Transglycosylase_SLT_dom_1"/>
</dbReference>
<feature type="domain" description="Murein transglycosylase-C N-terminal" evidence="4">
    <location>
        <begin position="63"/>
        <end position="223"/>
    </location>
</feature>
<dbReference type="Gene3D" id="1.10.530.10">
    <property type="match status" value="1"/>
</dbReference>
<keyword evidence="2" id="KW-0732">Signal</keyword>
<evidence type="ECO:0000313" key="6">
    <source>
        <dbReference type="Proteomes" id="UP000605201"/>
    </source>
</evidence>
<dbReference type="Proteomes" id="UP000605201">
    <property type="component" value="Unassembled WGS sequence"/>
</dbReference>
<feature type="signal peptide" evidence="2">
    <location>
        <begin position="1"/>
        <end position="19"/>
    </location>
</feature>
<evidence type="ECO:0000259" key="4">
    <source>
        <dbReference type="Pfam" id="PF11873"/>
    </source>
</evidence>
<evidence type="ECO:0000313" key="5">
    <source>
        <dbReference type="EMBL" id="MBC8431176.1"/>
    </source>
</evidence>
<gene>
    <name evidence="5" type="ORF">H8D96_04580</name>
</gene>
<dbReference type="AlphaFoldDB" id="A0A8J6NPM4"/>
<dbReference type="PROSITE" id="PS00922">
    <property type="entry name" value="TRANSGLYCOSYLASE"/>
    <property type="match status" value="1"/>
</dbReference>
<dbReference type="InterPro" id="IPR000189">
    <property type="entry name" value="Transglyc_AS"/>
</dbReference>
<dbReference type="SUPFAM" id="SSF53955">
    <property type="entry name" value="Lysozyme-like"/>
    <property type="match status" value="1"/>
</dbReference>
<dbReference type="CDD" id="cd16893">
    <property type="entry name" value="LT_MltC_MltE"/>
    <property type="match status" value="1"/>
</dbReference>
<dbReference type="GO" id="GO:0008933">
    <property type="term" value="F:peptidoglycan lytic transglycosylase activity"/>
    <property type="evidence" value="ECO:0007669"/>
    <property type="project" value="InterPro"/>
</dbReference>
<feature type="domain" description="Transglycosylase SLT" evidence="3">
    <location>
        <begin position="228"/>
        <end position="348"/>
    </location>
</feature>
<dbReference type="GO" id="GO:0016020">
    <property type="term" value="C:membrane"/>
    <property type="evidence" value="ECO:0007669"/>
    <property type="project" value="InterPro"/>
</dbReference>
<accession>A0A8J6NPM4</accession>
<proteinExistence type="inferred from homology"/>